<evidence type="ECO:0000259" key="4">
    <source>
        <dbReference type="Pfam" id="PF03486"/>
    </source>
</evidence>
<protein>
    <submittedName>
        <fullName evidence="6">NAD(P)/FAD-dependent oxidoreductase</fullName>
    </submittedName>
</protein>
<dbReference type="InterPro" id="IPR023166">
    <property type="entry name" value="BaiN-like_dom_sf"/>
</dbReference>
<dbReference type="InterPro" id="IPR055178">
    <property type="entry name" value="RsdA/BaiN/AoA(So)-like_dom"/>
</dbReference>
<evidence type="ECO:0000256" key="3">
    <source>
        <dbReference type="ARBA" id="ARBA00022827"/>
    </source>
</evidence>
<gene>
    <name evidence="6" type="ORF">IAC53_01470</name>
</gene>
<dbReference type="Gene3D" id="3.50.50.60">
    <property type="entry name" value="FAD/NAD(P)-binding domain"/>
    <property type="match status" value="1"/>
</dbReference>
<dbReference type="Proteomes" id="UP000824071">
    <property type="component" value="Unassembled WGS sequence"/>
</dbReference>
<dbReference type="PRINTS" id="PR00411">
    <property type="entry name" value="PNDRDTASEI"/>
</dbReference>
<reference evidence="6" key="2">
    <citation type="journal article" date="2021" name="PeerJ">
        <title>Extensive microbial diversity within the chicken gut microbiome revealed by metagenomics and culture.</title>
        <authorList>
            <person name="Gilroy R."/>
            <person name="Ravi A."/>
            <person name="Getino M."/>
            <person name="Pursley I."/>
            <person name="Horton D.L."/>
            <person name="Alikhan N.F."/>
            <person name="Baker D."/>
            <person name="Gharbi K."/>
            <person name="Hall N."/>
            <person name="Watson M."/>
            <person name="Adriaenssens E.M."/>
            <person name="Foster-Nyarko E."/>
            <person name="Jarju S."/>
            <person name="Secka A."/>
            <person name="Antonio M."/>
            <person name="Oren A."/>
            <person name="Chaudhuri R.R."/>
            <person name="La Ragione R."/>
            <person name="Hildebrand F."/>
            <person name="Pallen M.J."/>
        </authorList>
    </citation>
    <scope>NUCLEOTIDE SEQUENCE</scope>
    <source>
        <strain evidence="6">ChiGjej1B1-19959</strain>
    </source>
</reference>
<evidence type="ECO:0000256" key="2">
    <source>
        <dbReference type="ARBA" id="ARBA00022630"/>
    </source>
</evidence>
<dbReference type="SUPFAM" id="SSF160996">
    <property type="entry name" value="HI0933 insert domain-like"/>
    <property type="match status" value="1"/>
</dbReference>
<dbReference type="InterPro" id="IPR036188">
    <property type="entry name" value="FAD/NAD-bd_sf"/>
</dbReference>
<comment type="caution">
    <text evidence="6">The sequence shown here is derived from an EMBL/GenBank/DDBJ whole genome shotgun (WGS) entry which is preliminary data.</text>
</comment>
<dbReference type="NCBIfam" id="TIGR00275">
    <property type="entry name" value="aminoacetone oxidase family FAD-binding enzyme"/>
    <property type="match status" value="1"/>
</dbReference>
<dbReference type="SUPFAM" id="SSF51905">
    <property type="entry name" value="FAD/NAD(P)-binding domain"/>
    <property type="match status" value="1"/>
</dbReference>
<reference evidence="6" key="1">
    <citation type="submission" date="2020-10" db="EMBL/GenBank/DDBJ databases">
        <authorList>
            <person name="Gilroy R."/>
        </authorList>
    </citation>
    <scope>NUCLEOTIDE SEQUENCE</scope>
    <source>
        <strain evidence="6">ChiGjej1B1-19959</strain>
    </source>
</reference>
<keyword evidence="2" id="KW-0285">Flavoprotein</keyword>
<name>A0A9D1IG50_9FIRM</name>
<dbReference type="InterPro" id="IPR057661">
    <property type="entry name" value="RsdA/BaiN/AoA(So)_Rossmann"/>
</dbReference>
<feature type="domain" description="RsdA/BaiN/AoA(So)-like insert" evidence="5">
    <location>
        <begin position="192"/>
        <end position="353"/>
    </location>
</feature>
<dbReference type="Pfam" id="PF22780">
    <property type="entry name" value="HI0933_like_1st"/>
    <property type="match status" value="1"/>
</dbReference>
<organism evidence="6 7">
    <name type="scientific">Candidatus Fimenecus excrementigallinarum</name>
    <dbReference type="NCBI Taxonomy" id="2840816"/>
    <lineage>
        <taxon>Bacteria</taxon>
        <taxon>Bacillati</taxon>
        <taxon>Bacillota</taxon>
        <taxon>Clostridia</taxon>
        <taxon>Candidatus Fimenecus</taxon>
    </lineage>
</organism>
<dbReference type="PANTHER" id="PTHR42887">
    <property type="entry name" value="OS12G0638800 PROTEIN"/>
    <property type="match status" value="1"/>
</dbReference>
<dbReference type="PANTHER" id="PTHR42887:SF2">
    <property type="entry name" value="OS12G0638800 PROTEIN"/>
    <property type="match status" value="1"/>
</dbReference>
<keyword evidence="3" id="KW-0274">FAD</keyword>
<feature type="domain" description="RsdA/BaiN/AoA(So)-like Rossmann fold-like" evidence="4">
    <location>
        <begin position="5"/>
        <end position="408"/>
    </location>
</feature>
<evidence type="ECO:0000259" key="5">
    <source>
        <dbReference type="Pfam" id="PF22780"/>
    </source>
</evidence>
<dbReference type="InterPro" id="IPR004792">
    <property type="entry name" value="BaiN-like"/>
</dbReference>
<dbReference type="Pfam" id="PF03486">
    <property type="entry name" value="HI0933_like"/>
    <property type="match status" value="1"/>
</dbReference>
<evidence type="ECO:0000313" key="7">
    <source>
        <dbReference type="Proteomes" id="UP000824071"/>
    </source>
</evidence>
<dbReference type="Gene3D" id="2.40.30.10">
    <property type="entry name" value="Translation factors"/>
    <property type="match status" value="1"/>
</dbReference>
<proteinExistence type="predicted"/>
<comment type="cofactor">
    <cofactor evidence="1">
        <name>FAD</name>
        <dbReference type="ChEBI" id="CHEBI:57692"/>
    </cofactor>
</comment>
<evidence type="ECO:0000256" key="1">
    <source>
        <dbReference type="ARBA" id="ARBA00001974"/>
    </source>
</evidence>
<accession>A0A9D1IG50</accession>
<sequence length="427" mass="45624">MQTVDVLVVGGGAAGCLAAGRAAQDGARVLLLERNARVARKVGITGKGRCNVTNASDVPALVQNVPGNGRFLYSAFSAFSAEDTMRFFTELGVPLKVERGNRVFPQSDRAADIVDALARYVQRSGAQRRQARVTALLLRDGAVRGVQTEAGDTIQARCVVLATGGLSYPATGSTGDGYRLAQAAGHTIVPTRPSLSALRCREELCKTCAGLSLRNVALTVEDTQTHKTVYTDFGEMLFTHFGVSGPMVLSASAHLRAMRPDRYRLFIDLKPALSEEKLDLRLLRDFSASANRTVANTLGALLPRSLIAPVLCLAGIDGAQKTNQIDKTQRRRLLETVKALPLTVQGFFDVEAAVITAGGVCVREVEPKTMASKLCRGLYIAGELLDCDAYTGGFNLQIAFSTGYCAGRAAARASRQTDAVARLTNKE</sequence>
<dbReference type="EMBL" id="DVMW01000012">
    <property type="protein sequence ID" value="HIU35264.1"/>
    <property type="molecule type" value="Genomic_DNA"/>
</dbReference>
<dbReference type="Gene3D" id="1.10.8.260">
    <property type="entry name" value="HI0933 insert domain-like"/>
    <property type="match status" value="1"/>
</dbReference>
<evidence type="ECO:0000313" key="6">
    <source>
        <dbReference type="EMBL" id="HIU35264.1"/>
    </source>
</evidence>
<dbReference type="AlphaFoldDB" id="A0A9D1IG50"/>